<proteinExistence type="predicted"/>
<organism evidence="1">
    <name type="scientific">marine sediment metagenome</name>
    <dbReference type="NCBI Taxonomy" id="412755"/>
    <lineage>
        <taxon>unclassified sequences</taxon>
        <taxon>metagenomes</taxon>
        <taxon>ecological metagenomes</taxon>
    </lineage>
</organism>
<dbReference type="EMBL" id="LAZR01048310">
    <property type="protein sequence ID" value="KKK92225.1"/>
    <property type="molecule type" value="Genomic_DNA"/>
</dbReference>
<gene>
    <name evidence="1" type="ORF">LCGC14_2705050</name>
</gene>
<protein>
    <submittedName>
        <fullName evidence="1">Uncharacterized protein</fullName>
    </submittedName>
</protein>
<reference evidence="1" key="1">
    <citation type="journal article" date="2015" name="Nature">
        <title>Complex archaea that bridge the gap between prokaryotes and eukaryotes.</title>
        <authorList>
            <person name="Spang A."/>
            <person name="Saw J.H."/>
            <person name="Jorgensen S.L."/>
            <person name="Zaremba-Niedzwiedzka K."/>
            <person name="Martijn J."/>
            <person name="Lind A.E."/>
            <person name="van Eijk R."/>
            <person name="Schleper C."/>
            <person name="Guy L."/>
            <person name="Ettema T.J."/>
        </authorList>
    </citation>
    <scope>NUCLEOTIDE SEQUENCE</scope>
</reference>
<accession>A0A0F9A290</accession>
<sequence>MMNIGKEGQMFKSLHTAVQLKAIRDANFSNADIIDLLKSVSADARRAAVAELAKEATS</sequence>
<evidence type="ECO:0000313" key="1">
    <source>
        <dbReference type="EMBL" id="KKK92225.1"/>
    </source>
</evidence>
<comment type="caution">
    <text evidence="1">The sequence shown here is derived from an EMBL/GenBank/DDBJ whole genome shotgun (WGS) entry which is preliminary data.</text>
</comment>
<dbReference type="AlphaFoldDB" id="A0A0F9A290"/>
<name>A0A0F9A290_9ZZZZ</name>